<evidence type="ECO:0000256" key="6">
    <source>
        <dbReference type="ARBA" id="ARBA00022989"/>
    </source>
</evidence>
<organism evidence="10 11">
    <name type="scientific">Bos indicus x Bos taurus</name>
    <name type="common">Hybrid cattle</name>
    <dbReference type="NCBI Taxonomy" id="30522"/>
    <lineage>
        <taxon>Eukaryota</taxon>
        <taxon>Metazoa</taxon>
        <taxon>Chordata</taxon>
        <taxon>Craniata</taxon>
        <taxon>Vertebrata</taxon>
        <taxon>Euteleostomi</taxon>
        <taxon>Mammalia</taxon>
        <taxon>Eutheria</taxon>
        <taxon>Laurasiatheria</taxon>
        <taxon>Artiodactyla</taxon>
        <taxon>Ruminantia</taxon>
        <taxon>Pecora</taxon>
        <taxon>Bovidae</taxon>
        <taxon>Bovinae</taxon>
        <taxon>Bos</taxon>
    </lineage>
</organism>
<dbReference type="Gene3D" id="1.20.1250.20">
    <property type="entry name" value="MFS general substrate transporter like domains"/>
    <property type="match status" value="1"/>
</dbReference>
<feature type="transmembrane region" description="Helical" evidence="9">
    <location>
        <begin position="374"/>
        <end position="391"/>
    </location>
</feature>
<reference evidence="10" key="3">
    <citation type="submission" date="2025-09" db="UniProtKB">
        <authorList>
            <consortium name="Ensembl"/>
        </authorList>
    </citation>
    <scope>IDENTIFICATION</scope>
</reference>
<feature type="transmembrane region" description="Helical" evidence="9">
    <location>
        <begin position="72"/>
        <end position="94"/>
    </location>
</feature>
<keyword evidence="6 9" id="KW-1133">Transmembrane helix</keyword>
<evidence type="ECO:0000313" key="11">
    <source>
        <dbReference type="Proteomes" id="UP000314981"/>
    </source>
</evidence>
<dbReference type="Pfam" id="PF00854">
    <property type="entry name" value="PTR2"/>
    <property type="match status" value="1"/>
</dbReference>
<feature type="transmembrane region" description="Helical" evidence="9">
    <location>
        <begin position="30"/>
        <end position="52"/>
    </location>
</feature>
<keyword evidence="5" id="KW-0571">Peptide transport</keyword>
<keyword evidence="8" id="KW-0813">Transport</keyword>
<dbReference type="SUPFAM" id="SSF103473">
    <property type="entry name" value="MFS general substrate transporter"/>
    <property type="match status" value="1"/>
</dbReference>
<evidence type="ECO:0000256" key="3">
    <source>
        <dbReference type="ARBA" id="ARBA00022692"/>
    </source>
</evidence>
<feature type="transmembrane region" description="Helical" evidence="9">
    <location>
        <begin position="101"/>
        <end position="123"/>
    </location>
</feature>
<dbReference type="PROSITE" id="PS01023">
    <property type="entry name" value="PTR2_2"/>
    <property type="match status" value="1"/>
</dbReference>
<dbReference type="InterPro" id="IPR000109">
    <property type="entry name" value="POT_fam"/>
</dbReference>
<dbReference type="InterPro" id="IPR036259">
    <property type="entry name" value="MFS_trans_sf"/>
</dbReference>
<evidence type="ECO:0000256" key="2">
    <source>
        <dbReference type="ARBA" id="ARBA00005982"/>
    </source>
</evidence>
<dbReference type="PANTHER" id="PTHR11654">
    <property type="entry name" value="OLIGOPEPTIDE TRANSPORTER-RELATED"/>
    <property type="match status" value="1"/>
</dbReference>
<evidence type="ECO:0000256" key="5">
    <source>
        <dbReference type="ARBA" id="ARBA00022856"/>
    </source>
</evidence>
<keyword evidence="11" id="KW-1185">Reference proteome</keyword>
<feature type="transmembrane region" description="Helical" evidence="9">
    <location>
        <begin position="336"/>
        <end position="353"/>
    </location>
</feature>
<proteinExistence type="inferred from homology"/>
<reference evidence="10" key="2">
    <citation type="submission" date="2025-08" db="UniProtKB">
        <authorList>
            <consortium name="Ensembl"/>
        </authorList>
    </citation>
    <scope>IDENTIFICATION</scope>
</reference>
<sequence>MPGPSAPRATWESEERQPLLARRPRRPRRWWRAAAAAVLLVEMLERAAFFGVAGNLVLYLNSAELNWAGDQASRAALVFLGASYLLAPVGGWLADVYLGRYRAIVLSLLLYLAASGLLASTAFPDGRSSFCGEMPSAHLEPACPSPGCQYTWRATYCAPTLYAALLLLALAASSVRSNLTSFGADQVMDLGRHASRRFFNWFYWSINVGAMLSLLVVAFIQQNISFLLGYSIVVGCVGLAFFIFLFATPSFIIKPPTGSQVSSMLKLALQNCCPRLWHRHSARDPSSAQLLPDQRFPQPGPSPQEDIANFQVLVKILPVMVTLVPYWMVYFQIPEAWLLLANVVVLLILVPVKDHLLDPLLLRCKLLPSALQKMALGMFFGFTSVIVAGVLEMKRLEYINHNQTVSQQIGQDTYYAAPLSIWWQTPQYLLIGISEIFASIAGLEFAYSEAPRSMQGALMGIFFCLSGVGSLLGSSLVALLSLPGGWLYCPEDTGNINKCRMDLYFFLLAGIQAAAALLFIIIADRYERAAKGPAPQSCPRRDSG</sequence>
<evidence type="ECO:0000256" key="9">
    <source>
        <dbReference type="SAM" id="Phobius"/>
    </source>
</evidence>
<dbReference type="GO" id="GO:0016020">
    <property type="term" value="C:membrane"/>
    <property type="evidence" value="ECO:0007669"/>
    <property type="project" value="UniProtKB-SubCell"/>
</dbReference>
<dbReference type="Ensembl" id="ENSBIXT00000013169.1">
    <property type="protein sequence ID" value="ENSBIXP00000001810.1"/>
    <property type="gene ID" value="ENSBIXG00000008360.1"/>
</dbReference>
<evidence type="ECO:0000256" key="4">
    <source>
        <dbReference type="ARBA" id="ARBA00022847"/>
    </source>
</evidence>
<keyword evidence="3 8" id="KW-0812">Transmembrane</keyword>
<keyword evidence="5" id="KW-0653">Protein transport</keyword>
<evidence type="ECO:0000313" key="10">
    <source>
        <dbReference type="Ensembl" id="ENSBIXP00000001810.1"/>
    </source>
</evidence>
<evidence type="ECO:0000256" key="8">
    <source>
        <dbReference type="RuleBase" id="RU003755"/>
    </source>
</evidence>
<keyword evidence="7 9" id="KW-0472">Membrane</keyword>
<gene>
    <name evidence="10" type="primary">SLC15A3</name>
</gene>
<name>A0A4W2BPA5_BOBOX</name>
<reference evidence="10 11" key="1">
    <citation type="submission" date="2018-11" db="EMBL/GenBank/DDBJ databases">
        <title>Haplotype-resolved cattle genomes.</title>
        <authorList>
            <person name="Low W.Y."/>
            <person name="Tearle R."/>
            <person name="Bickhart D.M."/>
            <person name="Rosen B.D."/>
            <person name="Koren S."/>
            <person name="Rhie A."/>
            <person name="Hiendleder S."/>
            <person name="Phillippy A.M."/>
            <person name="Smith T.P.L."/>
            <person name="Williams J.L."/>
        </authorList>
    </citation>
    <scope>NUCLEOTIDE SEQUENCE [LARGE SCALE GENOMIC DNA]</scope>
</reference>
<feature type="transmembrane region" description="Helical" evidence="9">
    <location>
        <begin position="226"/>
        <end position="247"/>
    </location>
</feature>
<protein>
    <submittedName>
        <fullName evidence="10">Solute carrier family 15 member 3</fullName>
    </submittedName>
</protein>
<keyword evidence="4" id="KW-0769">Symport</keyword>
<feature type="transmembrane region" description="Helical" evidence="9">
    <location>
        <begin position="160"/>
        <end position="179"/>
    </location>
</feature>
<dbReference type="InterPro" id="IPR018456">
    <property type="entry name" value="PTR2_symporter_CS"/>
</dbReference>
<comment type="similarity">
    <text evidence="2 8">Belongs to the major facilitator superfamily. Proton-dependent oligopeptide transporter (POT/PTR) (TC 2.A.17) family.</text>
</comment>
<dbReference type="GO" id="GO:0015293">
    <property type="term" value="F:symporter activity"/>
    <property type="evidence" value="ECO:0007669"/>
    <property type="project" value="UniProtKB-KW"/>
</dbReference>
<evidence type="ECO:0000256" key="1">
    <source>
        <dbReference type="ARBA" id="ARBA00004141"/>
    </source>
</evidence>
<feature type="transmembrane region" description="Helical" evidence="9">
    <location>
        <begin position="200"/>
        <end position="220"/>
    </location>
</feature>
<dbReference type="GO" id="GO:0006857">
    <property type="term" value="P:oligopeptide transport"/>
    <property type="evidence" value="ECO:0007669"/>
    <property type="project" value="InterPro"/>
</dbReference>
<feature type="transmembrane region" description="Helical" evidence="9">
    <location>
        <begin position="503"/>
        <end position="523"/>
    </location>
</feature>
<accession>A0A4W2BPA5</accession>
<feature type="transmembrane region" description="Helical" evidence="9">
    <location>
        <begin position="459"/>
        <end position="483"/>
    </location>
</feature>
<dbReference type="AlphaFoldDB" id="A0A4W2BPA5"/>
<comment type="subcellular location">
    <subcellularLocation>
        <location evidence="1 8">Membrane</location>
        <topology evidence="1 8">Multi-pass membrane protein</topology>
    </subcellularLocation>
</comment>
<dbReference type="Proteomes" id="UP000314981">
    <property type="component" value="Chromosome 29"/>
</dbReference>
<evidence type="ECO:0000256" key="7">
    <source>
        <dbReference type="ARBA" id="ARBA00023136"/>
    </source>
</evidence>